<sequence>MPPDTLQLLTLSIRHSAHGEIGYITAIHVRRLCYGLFLEVMDVDTELFTITSAIFNKYREIRPWLVENEYHKGSGLWGRELDEGNLMVVLCVAVDAEYRKQGVASWALQQLYASQYVEKEDKILCWPSPIPRPPSDQWVTVFDGIVEFFRKVGYRRVGATSFFAYSQDAEHPSRKKNYLEDFDPDEKFSVEDDPHLRLALHDAIFKDDSEKIVDVVKNAHAHDPTSISSPDTHGFRPIFVAVEKKNLPALRTLISLGLSDEDFNSRDNGDHLTPLEACSAAMCSSRECEEILMYDGWKGYSDISLHIKATLKRAMGHPMPPTNEEYVAKKKWGCTCGKCHGGWLSPRTLIRLHDQAEMAYDTAHETIEIEQMVPKEPLEPLFIEANPILSYIPKRLWPCVFKTFIVGYGHVMEAIARLLSRFVLPTQSTVLTELENGQMDYFGVQAAKFYFNKGGLVEHAIAAIIGNAENDFGLSGTDFDIYRESDLFLQSPSCANDREFVIVRKNMGLDPKQSWGPYGKMYDSEPTWAVDSDDDDDNAEEDEDEEDEDEEDEEDEEDGSGSGEEEAVRNTDAKGRM</sequence>
<feature type="region of interest" description="Disordered" evidence="1">
    <location>
        <begin position="514"/>
        <end position="577"/>
    </location>
</feature>
<dbReference type="InterPro" id="IPR016181">
    <property type="entry name" value="Acyl_CoA_acyltransferase"/>
</dbReference>
<feature type="compositionally biased region" description="Basic and acidic residues" evidence="1">
    <location>
        <begin position="566"/>
        <end position="577"/>
    </location>
</feature>
<comment type="caution">
    <text evidence="2">The sequence shown here is derived from an EMBL/GenBank/DDBJ whole genome shotgun (WGS) entry which is preliminary data.</text>
</comment>
<dbReference type="EMBL" id="JARIHO010000012">
    <property type="protein sequence ID" value="KAJ7352503.1"/>
    <property type="molecule type" value="Genomic_DNA"/>
</dbReference>
<dbReference type="AlphaFoldDB" id="A0AAD7A9D6"/>
<dbReference type="Proteomes" id="UP001218218">
    <property type="component" value="Unassembled WGS sequence"/>
</dbReference>
<dbReference type="InterPro" id="IPR036770">
    <property type="entry name" value="Ankyrin_rpt-contain_sf"/>
</dbReference>
<dbReference type="SUPFAM" id="SSF55729">
    <property type="entry name" value="Acyl-CoA N-acyltransferases (Nat)"/>
    <property type="match status" value="1"/>
</dbReference>
<evidence type="ECO:0000313" key="2">
    <source>
        <dbReference type="EMBL" id="KAJ7352503.1"/>
    </source>
</evidence>
<evidence type="ECO:0000313" key="3">
    <source>
        <dbReference type="Proteomes" id="UP001218218"/>
    </source>
</evidence>
<accession>A0AAD7A9D6</accession>
<name>A0AAD7A9D6_9AGAR</name>
<protein>
    <recommendedName>
        <fullName evidence="4">N-acetyltransferase domain-containing protein</fullName>
    </recommendedName>
</protein>
<dbReference type="SUPFAM" id="SSF48403">
    <property type="entry name" value="Ankyrin repeat"/>
    <property type="match status" value="1"/>
</dbReference>
<evidence type="ECO:0008006" key="4">
    <source>
        <dbReference type="Google" id="ProtNLM"/>
    </source>
</evidence>
<evidence type="ECO:0000256" key="1">
    <source>
        <dbReference type="SAM" id="MobiDB-lite"/>
    </source>
</evidence>
<proteinExistence type="predicted"/>
<dbReference type="Gene3D" id="1.25.40.20">
    <property type="entry name" value="Ankyrin repeat-containing domain"/>
    <property type="match status" value="1"/>
</dbReference>
<keyword evidence="3" id="KW-1185">Reference proteome</keyword>
<organism evidence="2 3">
    <name type="scientific">Mycena albidolilacea</name>
    <dbReference type="NCBI Taxonomy" id="1033008"/>
    <lineage>
        <taxon>Eukaryota</taxon>
        <taxon>Fungi</taxon>
        <taxon>Dikarya</taxon>
        <taxon>Basidiomycota</taxon>
        <taxon>Agaricomycotina</taxon>
        <taxon>Agaricomycetes</taxon>
        <taxon>Agaricomycetidae</taxon>
        <taxon>Agaricales</taxon>
        <taxon>Marasmiineae</taxon>
        <taxon>Mycenaceae</taxon>
        <taxon>Mycena</taxon>
    </lineage>
</organism>
<feature type="compositionally biased region" description="Acidic residues" evidence="1">
    <location>
        <begin position="531"/>
        <end position="565"/>
    </location>
</feature>
<reference evidence="2" key="1">
    <citation type="submission" date="2023-03" db="EMBL/GenBank/DDBJ databases">
        <title>Massive genome expansion in bonnet fungi (Mycena s.s.) driven by repeated elements and novel gene families across ecological guilds.</title>
        <authorList>
            <consortium name="Lawrence Berkeley National Laboratory"/>
            <person name="Harder C.B."/>
            <person name="Miyauchi S."/>
            <person name="Viragh M."/>
            <person name="Kuo A."/>
            <person name="Thoen E."/>
            <person name="Andreopoulos B."/>
            <person name="Lu D."/>
            <person name="Skrede I."/>
            <person name="Drula E."/>
            <person name="Henrissat B."/>
            <person name="Morin E."/>
            <person name="Kohler A."/>
            <person name="Barry K."/>
            <person name="LaButti K."/>
            <person name="Morin E."/>
            <person name="Salamov A."/>
            <person name="Lipzen A."/>
            <person name="Mereny Z."/>
            <person name="Hegedus B."/>
            <person name="Baldrian P."/>
            <person name="Stursova M."/>
            <person name="Weitz H."/>
            <person name="Taylor A."/>
            <person name="Grigoriev I.V."/>
            <person name="Nagy L.G."/>
            <person name="Martin F."/>
            <person name="Kauserud H."/>
        </authorList>
    </citation>
    <scope>NUCLEOTIDE SEQUENCE</scope>
    <source>
        <strain evidence="2">CBHHK002</strain>
    </source>
</reference>
<gene>
    <name evidence="2" type="ORF">DFH08DRAFT_694138</name>
</gene>